<sequence length="264" mass="28186">MAAACSGGDGGIDAAWQRDVESTPWLDGCGFGESGKNTAGDENLGDGGVVVEERADRRRHGGARRGQRSDAVMVSSDFWAAEEARGRRGLGFDEAAMSSRGVLWWLGGRSRERVWARGSAIWSCCLSCDLNMNGKLQVGIGAHILCQPVLTPAVHINPSSCLSPIQNPIFPKPSNCCADPNPPPLPAAHYRNHQAAVSAVARLLRCKLLPRPPLPKPVLLPPINYAAPPITFITGHHRMTKFFTGIAQFQAVLISLGCSPSSSD</sequence>
<evidence type="ECO:0000313" key="3">
    <source>
        <dbReference type="Proteomes" id="UP001457282"/>
    </source>
</evidence>
<keyword evidence="3" id="KW-1185">Reference proteome</keyword>
<dbReference type="EMBL" id="JBEDUW010000007">
    <property type="protein sequence ID" value="KAK9911730.1"/>
    <property type="molecule type" value="Genomic_DNA"/>
</dbReference>
<dbReference type="AlphaFoldDB" id="A0AAW1VV83"/>
<gene>
    <name evidence="2" type="ORF">M0R45_035623</name>
</gene>
<name>A0AAW1VV83_RUBAR</name>
<feature type="region of interest" description="Disordered" evidence="1">
    <location>
        <begin position="31"/>
        <end position="68"/>
    </location>
</feature>
<feature type="compositionally biased region" description="Basic residues" evidence="1">
    <location>
        <begin position="57"/>
        <end position="66"/>
    </location>
</feature>
<accession>A0AAW1VV83</accession>
<proteinExistence type="predicted"/>
<evidence type="ECO:0000256" key="1">
    <source>
        <dbReference type="SAM" id="MobiDB-lite"/>
    </source>
</evidence>
<reference evidence="2 3" key="1">
    <citation type="journal article" date="2023" name="G3 (Bethesda)">
        <title>A chromosome-length genome assembly and annotation of blackberry (Rubus argutus, cv. 'Hillquist').</title>
        <authorList>
            <person name="Bruna T."/>
            <person name="Aryal R."/>
            <person name="Dudchenko O."/>
            <person name="Sargent D.J."/>
            <person name="Mead D."/>
            <person name="Buti M."/>
            <person name="Cavallini A."/>
            <person name="Hytonen T."/>
            <person name="Andres J."/>
            <person name="Pham M."/>
            <person name="Weisz D."/>
            <person name="Mascagni F."/>
            <person name="Usai G."/>
            <person name="Natali L."/>
            <person name="Bassil N."/>
            <person name="Fernandez G.E."/>
            <person name="Lomsadze A."/>
            <person name="Armour M."/>
            <person name="Olukolu B."/>
            <person name="Poorten T."/>
            <person name="Britton C."/>
            <person name="Davik J."/>
            <person name="Ashrafi H."/>
            <person name="Aiden E.L."/>
            <person name="Borodovsky M."/>
            <person name="Worthington M."/>
        </authorList>
    </citation>
    <scope>NUCLEOTIDE SEQUENCE [LARGE SCALE GENOMIC DNA]</scope>
    <source>
        <strain evidence="2">PI 553951</strain>
    </source>
</reference>
<evidence type="ECO:0000313" key="2">
    <source>
        <dbReference type="EMBL" id="KAK9911730.1"/>
    </source>
</evidence>
<protein>
    <submittedName>
        <fullName evidence="2">Uncharacterized protein</fullName>
    </submittedName>
</protein>
<dbReference type="Proteomes" id="UP001457282">
    <property type="component" value="Unassembled WGS sequence"/>
</dbReference>
<organism evidence="2 3">
    <name type="scientific">Rubus argutus</name>
    <name type="common">Southern blackberry</name>
    <dbReference type="NCBI Taxonomy" id="59490"/>
    <lineage>
        <taxon>Eukaryota</taxon>
        <taxon>Viridiplantae</taxon>
        <taxon>Streptophyta</taxon>
        <taxon>Embryophyta</taxon>
        <taxon>Tracheophyta</taxon>
        <taxon>Spermatophyta</taxon>
        <taxon>Magnoliopsida</taxon>
        <taxon>eudicotyledons</taxon>
        <taxon>Gunneridae</taxon>
        <taxon>Pentapetalae</taxon>
        <taxon>rosids</taxon>
        <taxon>fabids</taxon>
        <taxon>Rosales</taxon>
        <taxon>Rosaceae</taxon>
        <taxon>Rosoideae</taxon>
        <taxon>Rosoideae incertae sedis</taxon>
        <taxon>Rubus</taxon>
    </lineage>
</organism>
<comment type="caution">
    <text evidence="2">The sequence shown here is derived from an EMBL/GenBank/DDBJ whole genome shotgun (WGS) entry which is preliminary data.</text>
</comment>